<keyword evidence="3" id="KW-1185">Reference proteome</keyword>
<comment type="caution">
    <text evidence="2">The sequence shown here is derived from an EMBL/GenBank/DDBJ whole genome shotgun (WGS) entry which is preliminary data.</text>
</comment>
<evidence type="ECO:0000256" key="1">
    <source>
        <dbReference type="SAM" id="Phobius"/>
    </source>
</evidence>
<gene>
    <name evidence="2" type="ORF">B0H67DRAFT_645898</name>
</gene>
<sequence>MIFAIRFFVNYLWACNFDTIAIAIASSIGIGIGICNGITIASAMEDEAIANGFKVTLCCSKVFRATQSRALSA</sequence>
<keyword evidence="1" id="KW-0812">Transmembrane</keyword>
<name>A0AA40DYH3_9PEZI</name>
<dbReference type="AlphaFoldDB" id="A0AA40DYH3"/>
<accession>A0AA40DYH3</accession>
<keyword evidence="1" id="KW-1133">Transmembrane helix</keyword>
<evidence type="ECO:0000313" key="3">
    <source>
        <dbReference type="Proteomes" id="UP001172102"/>
    </source>
</evidence>
<protein>
    <submittedName>
        <fullName evidence="2">Uncharacterized protein</fullName>
    </submittedName>
</protein>
<organism evidence="2 3">
    <name type="scientific">Lasiosphaeris hirsuta</name>
    <dbReference type="NCBI Taxonomy" id="260670"/>
    <lineage>
        <taxon>Eukaryota</taxon>
        <taxon>Fungi</taxon>
        <taxon>Dikarya</taxon>
        <taxon>Ascomycota</taxon>
        <taxon>Pezizomycotina</taxon>
        <taxon>Sordariomycetes</taxon>
        <taxon>Sordariomycetidae</taxon>
        <taxon>Sordariales</taxon>
        <taxon>Lasiosphaeriaceae</taxon>
        <taxon>Lasiosphaeris</taxon>
    </lineage>
</organism>
<keyword evidence="1" id="KW-0472">Membrane</keyword>
<dbReference type="EMBL" id="JAUKUA010000004">
    <property type="protein sequence ID" value="KAK0716253.1"/>
    <property type="molecule type" value="Genomic_DNA"/>
</dbReference>
<reference evidence="2" key="1">
    <citation type="submission" date="2023-06" db="EMBL/GenBank/DDBJ databases">
        <title>Genome-scale phylogeny and comparative genomics of the fungal order Sordariales.</title>
        <authorList>
            <consortium name="Lawrence Berkeley National Laboratory"/>
            <person name="Hensen N."/>
            <person name="Bonometti L."/>
            <person name="Westerberg I."/>
            <person name="Brannstrom I.O."/>
            <person name="Guillou S."/>
            <person name="Cros-Aarteil S."/>
            <person name="Calhoun S."/>
            <person name="Haridas S."/>
            <person name="Kuo A."/>
            <person name="Mondo S."/>
            <person name="Pangilinan J."/>
            <person name="Riley R."/>
            <person name="Labutti K."/>
            <person name="Andreopoulos B."/>
            <person name="Lipzen A."/>
            <person name="Chen C."/>
            <person name="Yanf M."/>
            <person name="Daum C."/>
            <person name="Ng V."/>
            <person name="Clum A."/>
            <person name="Steindorff A."/>
            <person name="Ohm R."/>
            <person name="Martin F."/>
            <person name="Silar P."/>
            <person name="Natvig D."/>
            <person name="Lalanne C."/>
            <person name="Gautier V."/>
            <person name="Ament-Velasquez S.L."/>
            <person name="Kruys A."/>
            <person name="Hutchinson M.I."/>
            <person name="Powell A.J."/>
            <person name="Barry K."/>
            <person name="Miller A.N."/>
            <person name="Grigoriev I.V."/>
            <person name="Debuchy R."/>
            <person name="Gladieux P."/>
            <person name="Thoren M.H."/>
            <person name="Johannesson H."/>
        </authorList>
    </citation>
    <scope>NUCLEOTIDE SEQUENCE</scope>
    <source>
        <strain evidence="2">SMH4607-1</strain>
    </source>
</reference>
<dbReference type="Proteomes" id="UP001172102">
    <property type="component" value="Unassembled WGS sequence"/>
</dbReference>
<evidence type="ECO:0000313" key="2">
    <source>
        <dbReference type="EMBL" id="KAK0716253.1"/>
    </source>
</evidence>
<feature type="transmembrane region" description="Helical" evidence="1">
    <location>
        <begin position="20"/>
        <end position="44"/>
    </location>
</feature>
<proteinExistence type="predicted"/>